<dbReference type="InterPro" id="IPR036249">
    <property type="entry name" value="Thioredoxin-like_sf"/>
</dbReference>
<comment type="caution">
    <text evidence="2">The sequence shown here is derived from an EMBL/GenBank/DDBJ whole genome shotgun (WGS) entry which is preliminary data.</text>
</comment>
<dbReference type="CDD" id="cd02947">
    <property type="entry name" value="TRX_family"/>
    <property type="match status" value="1"/>
</dbReference>
<dbReference type="Gene3D" id="3.40.30.10">
    <property type="entry name" value="Glutaredoxin"/>
    <property type="match status" value="1"/>
</dbReference>
<dbReference type="SUPFAM" id="SSF52833">
    <property type="entry name" value="Thioredoxin-like"/>
    <property type="match status" value="1"/>
</dbReference>
<sequence>MTTIKVSDGSFDSDVLGSNDPVLVDFWAEWCGPCKQIA</sequence>
<dbReference type="EMBL" id="DPOP01000032">
    <property type="protein sequence ID" value="HCW66232.1"/>
    <property type="molecule type" value="Genomic_DNA"/>
</dbReference>
<gene>
    <name evidence="2" type="ORF">DHR80_03260</name>
</gene>
<dbReference type="RefSeq" id="WP_423837099.1">
    <property type="nucleotide sequence ID" value="NZ_DPOP01000032.1"/>
</dbReference>
<dbReference type="Pfam" id="PF00085">
    <property type="entry name" value="Thioredoxin"/>
    <property type="match status" value="1"/>
</dbReference>
<feature type="non-terminal residue" evidence="2">
    <location>
        <position position="38"/>
    </location>
</feature>
<proteinExistence type="predicted"/>
<evidence type="ECO:0000259" key="1">
    <source>
        <dbReference type="Pfam" id="PF00085"/>
    </source>
</evidence>
<evidence type="ECO:0000313" key="3">
    <source>
        <dbReference type="Proteomes" id="UP000264179"/>
    </source>
</evidence>
<accession>A0A3D5N6B9</accession>
<protein>
    <submittedName>
        <fullName evidence="2">Thiol reductase thioredoxin</fullName>
    </submittedName>
</protein>
<evidence type="ECO:0000313" key="2">
    <source>
        <dbReference type="EMBL" id="HCW66232.1"/>
    </source>
</evidence>
<reference evidence="2 3" key="1">
    <citation type="journal article" date="2018" name="Nat. Biotechnol.">
        <title>A standardized bacterial taxonomy based on genome phylogeny substantially revises the tree of life.</title>
        <authorList>
            <person name="Parks D.H."/>
            <person name="Chuvochina M."/>
            <person name="Waite D.W."/>
            <person name="Rinke C."/>
            <person name="Skarshewski A."/>
            <person name="Chaumeil P.A."/>
            <person name="Hugenholtz P."/>
        </authorList>
    </citation>
    <scope>NUCLEOTIDE SEQUENCE [LARGE SCALE GENOMIC DNA]</scope>
    <source>
        <strain evidence="2">UBA9881</strain>
    </source>
</reference>
<dbReference type="Proteomes" id="UP000264179">
    <property type="component" value="Unassembled WGS sequence"/>
</dbReference>
<organism evidence="2 3">
    <name type="scientific">Thalassospira lucentensis</name>
    <dbReference type="NCBI Taxonomy" id="168935"/>
    <lineage>
        <taxon>Bacteria</taxon>
        <taxon>Pseudomonadati</taxon>
        <taxon>Pseudomonadota</taxon>
        <taxon>Alphaproteobacteria</taxon>
        <taxon>Rhodospirillales</taxon>
        <taxon>Thalassospiraceae</taxon>
        <taxon>Thalassospira</taxon>
    </lineage>
</organism>
<feature type="domain" description="Thioredoxin" evidence="1">
    <location>
        <begin position="3"/>
        <end position="38"/>
    </location>
</feature>
<dbReference type="InterPro" id="IPR013766">
    <property type="entry name" value="Thioredoxin_domain"/>
</dbReference>
<dbReference type="AlphaFoldDB" id="A0A3D5N6B9"/>
<name>A0A3D5N6B9_9PROT</name>